<dbReference type="Proteomes" id="UP000664096">
    <property type="component" value="Unassembled WGS sequence"/>
</dbReference>
<name>A0A939J2N8_9HYPH</name>
<protein>
    <submittedName>
        <fullName evidence="2">DUF5132 domain-containing protein</fullName>
    </submittedName>
</protein>
<dbReference type="AlphaFoldDB" id="A0A939J2N8"/>
<feature type="compositionally biased region" description="Low complexity" evidence="1">
    <location>
        <begin position="80"/>
        <end position="94"/>
    </location>
</feature>
<comment type="caution">
    <text evidence="2">The sequence shown here is derived from an EMBL/GenBank/DDBJ whole genome shotgun (WGS) entry which is preliminary data.</text>
</comment>
<dbReference type="Pfam" id="PF17195">
    <property type="entry name" value="DUF5132"/>
    <property type="match status" value="1"/>
</dbReference>
<organism evidence="2 3">
    <name type="scientific">Roseibium aggregatum</name>
    <dbReference type="NCBI Taxonomy" id="187304"/>
    <lineage>
        <taxon>Bacteria</taxon>
        <taxon>Pseudomonadati</taxon>
        <taxon>Pseudomonadota</taxon>
        <taxon>Alphaproteobacteria</taxon>
        <taxon>Hyphomicrobiales</taxon>
        <taxon>Stappiaceae</taxon>
        <taxon>Roseibium</taxon>
    </lineage>
</organism>
<sequence>MSARLFFLGASVAATGLLLVPGVGAAVARAGRPVMRAAMKTGYTAYHEFRRAGAEAYEHFEDVAAEVHAELYPDDDIEADAGPGPGAMEAAGDD</sequence>
<dbReference type="InterPro" id="IPR033456">
    <property type="entry name" value="DUF5132"/>
</dbReference>
<evidence type="ECO:0000313" key="3">
    <source>
        <dbReference type="Proteomes" id="UP000664096"/>
    </source>
</evidence>
<reference evidence="2" key="1">
    <citation type="submission" date="2020-12" db="EMBL/GenBank/DDBJ databases">
        <title>Oil enriched cultivation method for isolating marine PHA-producing bacteria.</title>
        <authorList>
            <person name="Zheng W."/>
            <person name="Yu S."/>
            <person name="Huang Y."/>
        </authorList>
    </citation>
    <scope>NUCLEOTIDE SEQUENCE</scope>
    <source>
        <strain evidence="2">SY-2-12</strain>
    </source>
</reference>
<dbReference type="EMBL" id="JAEKJZ010000001">
    <property type="protein sequence ID" value="MBN9669300.1"/>
    <property type="molecule type" value="Genomic_DNA"/>
</dbReference>
<dbReference type="RefSeq" id="WP_207138873.1">
    <property type="nucleotide sequence ID" value="NZ_JAEKJZ010000001.1"/>
</dbReference>
<evidence type="ECO:0000256" key="1">
    <source>
        <dbReference type="SAM" id="MobiDB-lite"/>
    </source>
</evidence>
<gene>
    <name evidence="2" type="ORF">JF539_03045</name>
</gene>
<proteinExistence type="predicted"/>
<accession>A0A939J2N8</accession>
<evidence type="ECO:0000313" key="2">
    <source>
        <dbReference type="EMBL" id="MBN9669300.1"/>
    </source>
</evidence>
<feature type="region of interest" description="Disordered" evidence="1">
    <location>
        <begin position="75"/>
        <end position="94"/>
    </location>
</feature>